<dbReference type="EMBL" id="CAUYUJ010007163">
    <property type="protein sequence ID" value="CAK0819746.1"/>
    <property type="molecule type" value="Genomic_DNA"/>
</dbReference>
<feature type="non-terminal residue" evidence="2">
    <location>
        <position position="1"/>
    </location>
</feature>
<organism evidence="2 3">
    <name type="scientific">Prorocentrum cordatum</name>
    <dbReference type="NCBI Taxonomy" id="2364126"/>
    <lineage>
        <taxon>Eukaryota</taxon>
        <taxon>Sar</taxon>
        <taxon>Alveolata</taxon>
        <taxon>Dinophyceae</taxon>
        <taxon>Prorocentrales</taxon>
        <taxon>Prorocentraceae</taxon>
        <taxon>Prorocentrum</taxon>
    </lineage>
</organism>
<keyword evidence="3" id="KW-1185">Reference proteome</keyword>
<comment type="caution">
    <text evidence="2">The sequence shown here is derived from an EMBL/GenBank/DDBJ whole genome shotgun (WGS) entry which is preliminary data.</text>
</comment>
<gene>
    <name evidence="2" type="ORF">PCOR1329_LOCUS21676</name>
</gene>
<feature type="compositionally biased region" description="Low complexity" evidence="1">
    <location>
        <begin position="32"/>
        <end position="45"/>
    </location>
</feature>
<accession>A0ABN9RS24</accession>
<reference evidence="2" key="1">
    <citation type="submission" date="2023-10" db="EMBL/GenBank/DDBJ databases">
        <authorList>
            <person name="Chen Y."/>
            <person name="Shah S."/>
            <person name="Dougan E. K."/>
            <person name="Thang M."/>
            <person name="Chan C."/>
        </authorList>
    </citation>
    <scope>NUCLEOTIDE SEQUENCE [LARGE SCALE GENOMIC DNA]</scope>
</reference>
<proteinExistence type="predicted"/>
<evidence type="ECO:0008006" key="4">
    <source>
        <dbReference type="Google" id="ProtNLM"/>
    </source>
</evidence>
<dbReference type="Proteomes" id="UP001189429">
    <property type="component" value="Unassembled WGS sequence"/>
</dbReference>
<name>A0ABN9RS24_9DINO</name>
<evidence type="ECO:0000313" key="3">
    <source>
        <dbReference type="Proteomes" id="UP001189429"/>
    </source>
</evidence>
<protein>
    <recommendedName>
        <fullName evidence="4">50S ribosomal protein L24, chloroplastic</fullName>
    </recommendedName>
</protein>
<evidence type="ECO:0000256" key="1">
    <source>
        <dbReference type="SAM" id="MobiDB-lite"/>
    </source>
</evidence>
<feature type="region of interest" description="Disordered" evidence="1">
    <location>
        <begin position="25"/>
        <end position="49"/>
    </location>
</feature>
<sequence length="130" mass="13544">SPTPDLGGRLWSLAARCSRRRMFGKAAGGMPGASASSGPTGWTGAWPAGLKPGSRVRLEGLTAEEARFNGVSGTLRGADRDGSRLLVEVRGEARMFRPKHVAALEGQHRRAPATTSARILTGPILGPGSE</sequence>
<evidence type="ECO:0000313" key="2">
    <source>
        <dbReference type="EMBL" id="CAK0819746.1"/>
    </source>
</evidence>